<dbReference type="EMBL" id="MU002237">
    <property type="protein sequence ID" value="KAF2788204.1"/>
    <property type="molecule type" value="Genomic_DNA"/>
</dbReference>
<dbReference type="AlphaFoldDB" id="A0A6A6WWD8"/>
<accession>A0A6A6WWD8</accession>
<proteinExistence type="predicted"/>
<dbReference type="Proteomes" id="UP000799757">
    <property type="component" value="Unassembled WGS sequence"/>
</dbReference>
<reference evidence="1" key="1">
    <citation type="journal article" date="2020" name="Stud. Mycol.">
        <title>101 Dothideomycetes genomes: a test case for predicting lifestyles and emergence of pathogens.</title>
        <authorList>
            <person name="Haridas S."/>
            <person name="Albert R."/>
            <person name="Binder M."/>
            <person name="Bloem J."/>
            <person name="Labutti K."/>
            <person name="Salamov A."/>
            <person name="Andreopoulos B."/>
            <person name="Baker S."/>
            <person name="Barry K."/>
            <person name="Bills G."/>
            <person name="Bluhm B."/>
            <person name="Cannon C."/>
            <person name="Castanera R."/>
            <person name="Culley D."/>
            <person name="Daum C."/>
            <person name="Ezra D."/>
            <person name="Gonzalez J."/>
            <person name="Henrissat B."/>
            <person name="Kuo A."/>
            <person name="Liang C."/>
            <person name="Lipzen A."/>
            <person name="Lutzoni F."/>
            <person name="Magnuson J."/>
            <person name="Mondo S."/>
            <person name="Nolan M."/>
            <person name="Ohm R."/>
            <person name="Pangilinan J."/>
            <person name="Park H.-J."/>
            <person name="Ramirez L."/>
            <person name="Alfaro M."/>
            <person name="Sun H."/>
            <person name="Tritt A."/>
            <person name="Yoshinaga Y."/>
            <person name="Zwiers L.-H."/>
            <person name="Turgeon B."/>
            <person name="Goodwin S."/>
            <person name="Spatafora J."/>
            <person name="Crous P."/>
            <person name="Grigoriev I."/>
        </authorList>
    </citation>
    <scope>NUCLEOTIDE SEQUENCE</scope>
    <source>
        <strain evidence="1">CBS 109.77</strain>
    </source>
</reference>
<protein>
    <submittedName>
        <fullName evidence="1">Uncharacterized protein</fullName>
    </submittedName>
</protein>
<name>A0A6A6WWD8_9PLEO</name>
<evidence type="ECO:0000313" key="1">
    <source>
        <dbReference type="EMBL" id="KAF2788204.1"/>
    </source>
</evidence>
<sequence>MAGGDSLPTFPSRLFWGFLPTHAPFRSLFYVCFLSTFWLGDCMGIMNCKGNFIQIRSHTCILASEWNCFLIWKAHLGRTRAGGFRGCIGVQRGLYFLTCGWHPATSRLTARVRMDHRRFHHIELSVGTSFATNWSVQVRRVDCVKIEVVKEGMVEVSMGRIRQGTDGRSSGRAEDDTSESIVHRVVTFAVDLD</sequence>
<keyword evidence="2" id="KW-1185">Reference proteome</keyword>
<organism evidence="1 2">
    <name type="scientific">Melanomma pulvis-pyrius CBS 109.77</name>
    <dbReference type="NCBI Taxonomy" id="1314802"/>
    <lineage>
        <taxon>Eukaryota</taxon>
        <taxon>Fungi</taxon>
        <taxon>Dikarya</taxon>
        <taxon>Ascomycota</taxon>
        <taxon>Pezizomycotina</taxon>
        <taxon>Dothideomycetes</taxon>
        <taxon>Pleosporomycetidae</taxon>
        <taxon>Pleosporales</taxon>
        <taxon>Melanommataceae</taxon>
        <taxon>Melanomma</taxon>
    </lineage>
</organism>
<evidence type="ECO:0000313" key="2">
    <source>
        <dbReference type="Proteomes" id="UP000799757"/>
    </source>
</evidence>
<gene>
    <name evidence="1" type="ORF">K505DRAFT_115204</name>
</gene>